<proteinExistence type="predicted"/>
<keyword evidence="1" id="KW-1133">Transmembrane helix</keyword>
<keyword evidence="1" id="KW-0472">Membrane</keyword>
<accession>A0A163HAD5</accession>
<evidence type="ECO:0000313" key="3">
    <source>
        <dbReference type="Proteomes" id="UP000076796"/>
    </source>
</evidence>
<feature type="transmembrane region" description="Helical" evidence="1">
    <location>
        <begin position="40"/>
        <end position="60"/>
    </location>
</feature>
<feature type="transmembrane region" description="Helical" evidence="1">
    <location>
        <begin position="7"/>
        <end position="28"/>
    </location>
</feature>
<keyword evidence="3" id="KW-1185">Reference proteome</keyword>
<comment type="caution">
    <text evidence="2">The sequence shown here is derived from an EMBL/GenBank/DDBJ whole genome shotgun (WGS) entry which is preliminary data.</text>
</comment>
<dbReference type="RefSeq" id="WP_006212676.1">
    <property type="nucleotide sequence ID" value="NZ_CBCSBX010000011.1"/>
</dbReference>
<reference evidence="2" key="1">
    <citation type="journal article" date="2016" name="Genome Announc.">
        <title>Draft genomes of two strains of Paenibacillus glucanolyticus with capability to degrade lignocellulose.</title>
        <authorList>
            <person name="Mathews S.L."/>
            <person name="Pawlak J."/>
            <person name="Grunden A.M."/>
        </authorList>
    </citation>
    <scope>NUCLEOTIDE SEQUENCE [LARGE SCALE GENOMIC DNA]</scope>
    <source>
        <strain evidence="2">SLM1</strain>
    </source>
</reference>
<dbReference type="GeneID" id="97553336"/>
<dbReference type="EMBL" id="LWMH01000001">
    <property type="protein sequence ID" value="KZS45393.1"/>
    <property type="molecule type" value="Genomic_DNA"/>
</dbReference>
<evidence type="ECO:0008006" key="4">
    <source>
        <dbReference type="Google" id="ProtNLM"/>
    </source>
</evidence>
<dbReference type="OrthoDB" id="2353968at2"/>
<dbReference type="STRING" id="59843.A3958_05390"/>
<dbReference type="KEGG" id="pglu:A3958_05390"/>
<gene>
    <name evidence="2" type="ORF">AWU65_05395</name>
</gene>
<protein>
    <recommendedName>
        <fullName evidence="4">SigmaY antisigma factor component</fullName>
    </recommendedName>
</protein>
<keyword evidence="1" id="KW-0812">Transmembrane</keyword>
<evidence type="ECO:0000256" key="1">
    <source>
        <dbReference type="SAM" id="Phobius"/>
    </source>
</evidence>
<dbReference type="AlphaFoldDB" id="A0A163HAD5"/>
<organism evidence="2 3">
    <name type="scientific">Paenibacillus glucanolyticus</name>
    <dbReference type="NCBI Taxonomy" id="59843"/>
    <lineage>
        <taxon>Bacteria</taxon>
        <taxon>Bacillati</taxon>
        <taxon>Bacillota</taxon>
        <taxon>Bacilli</taxon>
        <taxon>Bacillales</taxon>
        <taxon>Paenibacillaceae</taxon>
        <taxon>Paenibacillus</taxon>
    </lineage>
</organism>
<name>A0A163HAD5_9BACL</name>
<evidence type="ECO:0000313" key="2">
    <source>
        <dbReference type="EMBL" id="KZS45393.1"/>
    </source>
</evidence>
<sequence>MNEMNESSIWIIIAAVVLVLVQGTWLFLDARKRGLGKMAWFWGIWGSTTSPTPLIFYWIFVIRKNRRKP</sequence>
<dbReference type="Proteomes" id="UP000076796">
    <property type="component" value="Unassembled WGS sequence"/>
</dbReference>